<gene>
    <name evidence="3" type="ORF">PU648_10050</name>
</gene>
<dbReference type="SUPFAM" id="SSF47413">
    <property type="entry name" value="lambda repressor-like DNA-binding domains"/>
    <property type="match status" value="1"/>
</dbReference>
<feature type="region of interest" description="Disordered" evidence="1">
    <location>
        <begin position="1"/>
        <end position="60"/>
    </location>
</feature>
<protein>
    <submittedName>
        <fullName evidence="3">Helix-turn-helix transcriptional regulator</fullName>
    </submittedName>
</protein>
<dbReference type="PROSITE" id="PS50943">
    <property type="entry name" value="HTH_CROC1"/>
    <property type="match status" value="1"/>
</dbReference>
<dbReference type="Gene3D" id="3.30.450.180">
    <property type="match status" value="1"/>
</dbReference>
<accession>A0ABU3UGP5</accession>
<reference evidence="3 4" key="1">
    <citation type="submission" date="2023-02" db="EMBL/GenBank/DDBJ databases">
        <authorList>
            <person name="Maleckis M."/>
        </authorList>
    </citation>
    <scope>NUCLEOTIDE SEQUENCE [LARGE SCALE GENOMIC DNA]</scope>
    <source>
        <strain evidence="3 4">P8-A2</strain>
    </source>
</reference>
<dbReference type="Gene3D" id="1.10.260.40">
    <property type="entry name" value="lambda repressor-like DNA-binding domains"/>
    <property type="match status" value="1"/>
</dbReference>
<keyword evidence="4" id="KW-1185">Reference proteome</keyword>
<dbReference type="SMART" id="SM00530">
    <property type="entry name" value="HTH_XRE"/>
    <property type="match status" value="1"/>
</dbReference>
<feature type="region of interest" description="Disordered" evidence="1">
    <location>
        <begin position="150"/>
        <end position="171"/>
    </location>
</feature>
<dbReference type="CDD" id="cd00093">
    <property type="entry name" value="HTH_XRE"/>
    <property type="match status" value="1"/>
</dbReference>
<sequence length="359" mass="39084">MSTRLGGVHRPAERRGGADTACATTDGTAGHTRGEELVDTCTGSTPHRRRHRRGSRRSLEAMDNRSEVREFLTSRRAKITPQQAGLPVYTGNRRVKGLRREEVAMLAGVSAEYYARLERGNLSGVSETVLDSLARALQLDEAERAHLDDLARTANTTRRAPRRRPSQPIRPSLQHLLDAMTEAPAFIRNGRLDILATNRLGRALYDPVFADPARPVNLARYEFLNAGAADFLPHLEAQAAGAVALLRTEAGRDPYNRDLTDLIGELSTRSEKFRTLWAAHDVRLHQTGVKHFHHPAVGELSLPFEAMPIPTDPGLTLTALSAEPGTPSHDSLKLLASWAATLDQDGQADTAAAGGAQSA</sequence>
<feature type="domain" description="HTH cro/C1-type" evidence="2">
    <location>
        <begin position="93"/>
        <end position="144"/>
    </location>
</feature>
<feature type="compositionally biased region" description="Low complexity" evidence="1">
    <location>
        <begin position="18"/>
        <end position="30"/>
    </location>
</feature>
<dbReference type="InterPro" id="IPR001387">
    <property type="entry name" value="Cro/C1-type_HTH"/>
</dbReference>
<dbReference type="InterPro" id="IPR010982">
    <property type="entry name" value="Lambda_DNA-bd_dom_sf"/>
</dbReference>
<organism evidence="3 4">
    <name type="scientific">Streptomyces mirabilis</name>
    <dbReference type="NCBI Taxonomy" id="68239"/>
    <lineage>
        <taxon>Bacteria</taxon>
        <taxon>Bacillati</taxon>
        <taxon>Actinomycetota</taxon>
        <taxon>Actinomycetes</taxon>
        <taxon>Kitasatosporales</taxon>
        <taxon>Streptomycetaceae</taxon>
        <taxon>Streptomyces</taxon>
    </lineage>
</organism>
<evidence type="ECO:0000313" key="4">
    <source>
        <dbReference type="Proteomes" id="UP001257627"/>
    </source>
</evidence>
<proteinExistence type="predicted"/>
<dbReference type="PANTHER" id="PTHR35010">
    <property type="entry name" value="BLL4672 PROTEIN-RELATED"/>
    <property type="match status" value="1"/>
</dbReference>
<feature type="compositionally biased region" description="Basic residues" evidence="1">
    <location>
        <begin position="46"/>
        <end position="56"/>
    </location>
</feature>
<dbReference type="InterPro" id="IPR041413">
    <property type="entry name" value="MLTR_LBD"/>
</dbReference>
<comment type="caution">
    <text evidence="3">The sequence shown here is derived from an EMBL/GenBank/DDBJ whole genome shotgun (WGS) entry which is preliminary data.</text>
</comment>
<evidence type="ECO:0000259" key="2">
    <source>
        <dbReference type="PROSITE" id="PS50943"/>
    </source>
</evidence>
<dbReference type="Pfam" id="PF13560">
    <property type="entry name" value="HTH_31"/>
    <property type="match status" value="1"/>
</dbReference>
<evidence type="ECO:0000256" key="1">
    <source>
        <dbReference type="SAM" id="MobiDB-lite"/>
    </source>
</evidence>
<dbReference type="Proteomes" id="UP001257627">
    <property type="component" value="Unassembled WGS sequence"/>
</dbReference>
<dbReference type="PANTHER" id="PTHR35010:SF2">
    <property type="entry name" value="BLL4672 PROTEIN"/>
    <property type="match status" value="1"/>
</dbReference>
<name>A0ABU3UGP5_9ACTN</name>
<dbReference type="Pfam" id="PF17765">
    <property type="entry name" value="MLTR_LBD"/>
    <property type="match status" value="1"/>
</dbReference>
<dbReference type="EMBL" id="JARAKF010000001">
    <property type="protein sequence ID" value="MDU8992694.1"/>
    <property type="molecule type" value="Genomic_DNA"/>
</dbReference>
<evidence type="ECO:0000313" key="3">
    <source>
        <dbReference type="EMBL" id="MDU8992694.1"/>
    </source>
</evidence>